<sequence length="480" mass="54704">MATQIEMSENTLSFMYAFQTFYHQGYEILKDSDPALKELTDRLQKMRGLMKKDGEEACHLQDLLLHKVESSEGLFTSSQSGYLFLKSDQRYFESWTRYYFKIEDDTLLYYNRDKMSDVVGSIDLKLCAVKEANTDRRFCFLLVSNSRTYLLQAETEERVKLWISTLHKAIENALKFNRSHFRTLDCARGASKQDASSFENMRTLPGNDSCADCKADSPTWACINFGTLICIECSGIHRSFGVHISKIRSLTLDNWDSSLVEIMLALGNRHVNCIMEYQLIHAIDVDVVLNEAGVKQITANSSREDKLNWITAKYVTRLFCPPQIQDVQEASLRLNGALETTDYPLMLQLILQGASLENSFSDTTILHRAVTIGDFTSLEFFLMWTSDVDLTDSRGRTPLHLAATAGNPKLVWFLLQKGADWNIRDANDKLPLDYAVDVPDVPVVMAFRYFVFLKQSNPRLTQETTFGFDKALELFAAAPE</sequence>
<comment type="caution">
    <text evidence="1">The sequence shown here is derived from an EMBL/GenBank/DDBJ whole genome shotgun (WGS) entry which is preliminary data.</text>
</comment>
<evidence type="ECO:0000313" key="2">
    <source>
        <dbReference type="Proteomes" id="UP001165960"/>
    </source>
</evidence>
<evidence type="ECO:0000313" key="1">
    <source>
        <dbReference type="EMBL" id="KAJ9069033.1"/>
    </source>
</evidence>
<proteinExistence type="predicted"/>
<gene>
    <name evidence="1" type="ORF">DSO57_1022654</name>
</gene>
<reference evidence="1" key="1">
    <citation type="submission" date="2022-04" db="EMBL/GenBank/DDBJ databases">
        <title>Genome of the entomopathogenic fungus Entomophthora muscae.</title>
        <authorList>
            <person name="Elya C."/>
            <person name="Lovett B.R."/>
            <person name="Lee E."/>
            <person name="Macias A.M."/>
            <person name="Hajek A.E."/>
            <person name="De Bivort B.L."/>
            <person name="Kasson M.T."/>
            <person name="De Fine Licht H.H."/>
            <person name="Stajich J.E."/>
        </authorList>
    </citation>
    <scope>NUCLEOTIDE SEQUENCE</scope>
    <source>
        <strain evidence="1">Berkeley</strain>
    </source>
</reference>
<accession>A0ACC2T355</accession>
<name>A0ACC2T355_9FUNG</name>
<protein>
    <submittedName>
        <fullName evidence="1">Uncharacterized protein</fullName>
    </submittedName>
</protein>
<dbReference type="EMBL" id="QTSX02003665">
    <property type="protein sequence ID" value="KAJ9069033.1"/>
    <property type="molecule type" value="Genomic_DNA"/>
</dbReference>
<keyword evidence="2" id="KW-1185">Reference proteome</keyword>
<dbReference type="Proteomes" id="UP001165960">
    <property type="component" value="Unassembled WGS sequence"/>
</dbReference>
<organism evidence="1 2">
    <name type="scientific">Entomophthora muscae</name>
    <dbReference type="NCBI Taxonomy" id="34485"/>
    <lineage>
        <taxon>Eukaryota</taxon>
        <taxon>Fungi</taxon>
        <taxon>Fungi incertae sedis</taxon>
        <taxon>Zoopagomycota</taxon>
        <taxon>Entomophthoromycotina</taxon>
        <taxon>Entomophthoromycetes</taxon>
        <taxon>Entomophthorales</taxon>
        <taxon>Entomophthoraceae</taxon>
        <taxon>Entomophthora</taxon>
    </lineage>
</organism>